<dbReference type="AlphaFoldDB" id="A0A848B7A6"/>
<evidence type="ECO:0000256" key="1">
    <source>
        <dbReference type="SAM" id="MobiDB-lite"/>
    </source>
</evidence>
<gene>
    <name evidence="2" type="ORF">HF878_07730</name>
</gene>
<name>A0A848B7A6_9FIRM</name>
<sequence>MKVKYNVCGPRRKEMVQAVSEALGGWSKQYLGVPSCSYQVGDFEITRNGTLVFADRTDAGMVEQVLEALAQAGFECEEARKPAEPEAPGEAEQPDETAAAGSGTEAEDRSDAAAATLDGLTVSLPRGNFTEAALDNLDRLLESKGSLIRKAFGIEETVYTLTDDRLTFAWLTGDITPEKAKACRDFIGRLCEMARRQKRVTARARAVTNEKYAFRCFLLRLGLIGAKYKTTRKILLRNLSGSAAWRDGHGKEVPGDEVSG</sequence>
<dbReference type="RefSeq" id="WP_170077709.1">
    <property type="nucleotide sequence ID" value="NZ_JABAFA010000028.1"/>
</dbReference>
<dbReference type="Proteomes" id="UP000543804">
    <property type="component" value="Unassembled WGS sequence"/>
</dbReference>
<evidence type="ECO:0000313" key="2">
    <source>
        <dbReference type="EMBL" id="NMD99356.1"/>
    </source>
</evidence>
<dbReference type="EMBL" id="JABAFA010000028">
    <property type="protein sequence ID" value="NMD99356.1"/>
    <property type="molecule type" value="Genomic_DNA"/>
</dbReference>
<comment type="caution">
    <text evidence="2">The sequence shown here is derived from an EMBL/GenBank/DDBJ whole genome shotgun (WGS) entry which is preliminary data.</text>
</comment>
<proteinExistence type="predicted"/>
<reference evidence="2 3" key="1">
    <citation type="submission" date="2020-04" db="EMBL/GenBank/DDBJ databases">
        <authorList>
            <person name="Hitch T.C.A."/>
            <person name="Wylensek D."/>
            <person name="Clavel T."/>
        </authorList>
    </citation>
    <scope>NUCLEOTIDE SEQUENCE [LARGE SCALE GENOMIC DNA]</scope>
    <source>
        <strain evidence="2 3">PG-130-P53-12</strain>
    </source>
</reference>
<keyword evidence="3" id="KW-1185">Reference proteome</keyword>
<accession>A0A848B7A6</accession>
<feature type="region of interest" description="Disordered" evidence="1">
    <location>
        <begin position="77"/>
        <end position="112"/>
    </location>
</feature>
<evidence type="ECO:0008006" key="4">
    <source>
        <dbReference type="Google" id="ProtNLM"/>
    </source>
</evidence>
<evidence type="ECO:0000313" key="3">
    <source>
        <dbReference type="Proteomes" id="UP000543804"/>
    </source>
</evidence>
<organism evidence="2 3">
    <name type="scientific">Selenomonas bovis</name>
    <dbReference type="NCBI Taxonomy" id="416586"/>
    <lineage>
        <taxon>Bacteria</taxon>
        <taxon>Bacillati</taxon>
        <taxon>Bacillota</taxon>
        <taxon>Negativicutes</taxon>
        <taxon>Selenomonadales</taxon>
        <taxon>Selenomonadaceae</taxon>
        <taxon>Selenomonas</taxon>
    </lineage>
</organism>
<protein>
    <recommendedName>
        <fullName evidence="4">Virulence protein</fullName>
    </recommendedName>
</protein>